<proteinExistence type="predicted"/>
<sequence length="329" mass="37299">MLSRLAMLRLRRFVSPKPLLPCEHTDNSVCLYSCLASQIHLTSKSVTYVEVGYTLWGYKVNVSKADRWEALKELLGWQPSGSCCRGWQLSGSCLPTVRGKTCDLLKGSHQLEFKKSFKLEVTAPLMKAYTDQCSANVQLLCKCHGKLVVGGMHGIIGCMYIYINMIQKQQILIGNCYVCYEVLINDCRLHYGLFKHKLTSLRSYGGLASSTYTFISINVESRGKKIPLSSHGHANRVTLMLEAIHDKGDHLLGYPKLSLRDGQVHLHVLHDVDDEDNEDDQVDEDDEDDEDDVDDTDSDEDNNKMDCTEEVDEEFSFIIIIFEKRSFLL</sequence>
<dbReference type="AlphaFoldDB" id="A0AAV2SKD3"/>
<feature type="compositionally biased region" description="Acidic residues" evidence="1">
    <location>
        <begin position="272"/>
        <end position="300"/>
    </location>
</feature>
<feature type="region of interest" description="Disordered" evidence="1">
    <location>
        <begin position="270"/>
        <end position="309"/>
    </location>
</feature>
<evidence type="ECO:0000313" key="2">
    <source>
        <dbReference type="EMBL" id="CAL4212064.1"/>
    </source>
</evidence>
<evidence type="ECO:0000256" key="1">
    <source>
        <dbReference type="SAM" id="MobiDB-lite"/>
    </source>
</evidence>
<reference evidence="2 3" key="1">
    <citation type="submission" date="2024-05" db="EMBL/GenBank/DDBJ databases">
        <authorList>
            <person name="Wallberg A."/>
        </authorList>
    </citation>
    <scope>NUCLEOTIDE SEQUENCE [LARGE SCALE GENOMIC DNA]</scope>
</reference>
<feature type="non-terminal residue" evidence="2">
    <location>
        <position position="329"/>
    </location>
</feature>
<dbReference type="EMBL" id="CAXKWB010087383">
    <property type="protein sequence ID" value="CAL4212064.1"/>
    <property type="molecule type" value="Genomic_DNA"/>
</dbReference>
<accession>A0AAV2SKD3</accession>
<organism evidence="2 3">
    <name type="scientific">Meganyctiphanes norvegica</name>
    <name type="common">Northern krill</name>
    <name type="synonym">Thysanopoda norvegica</name>
    <dbReference type="NCBI Taxonomy" id="48144"/>
    <lineage>
        <taxon>Eukaryota</taxon>
        <taxon>Metazoa</taxon>
        <taxon>Ecdysozoa</taxon>
        <taxon>Arthropoda</taxon>
        <taxon>Crustacea</taxon>
        <taxon>Multicrustacea</taxon>
        <taxon>Malacostraca</taxon>
        <taxon>Eumalacostraca</taxon>
        <taxon>Eucarida</taxon>
        <taxon>Euphausiacea</taxon>
        <taxon>Euphausiidae</taxon>
        <taxon>Meganyctiphanes</taxon>
    </lineage>
</organism>
<evidence type="ECO:0000313" key="3">
    <source>
        <dbReference type="Proteomes" id="UP001497623"/>
    </source>
</evidence>
<name>A0AAV2SKD3_MEGNR</name>
<protein>
    <submittedName>
        <fullName evidence="2">Uncharacterized protein</fullName>
    </submittedName>
</protein>
<comment type="caution">
    <text evidence="2">The sequence shown here is derived from an EMBL/GenBank/DDBJ whole genome shotgun (WGS) entry which is preliminary data.</text>
</comment>
<keyword evidence="3" id="KW-1185">Reference proteome</keyword>
<dbReference type="Proteomes" id="UP001497623">
    <property type="component" value="Unassembled WGS sequence"/>
</dbReference>
<gene>
    <name evidence="2" type="ORF">MNOR_LOCUS38432</name>
</gene>